<dbReference type="SUPFAM" id="SSF49313">
    <property type="entry name" value="Cadherin-like"/>
    <property type="match status" value="1"/>
</dbReference>
<evidence type="ECO:0000259" key="3">
    <source>
        <dbReference type="PROSITE" id="PS50268"/>
    </source>
</evidence>
<keyword evidence="2" id="KW-0472">Membrane</keyword>
<dbReference type="GO" id="GO:0005509">
    <property type="term" value="F:calcium ion binding"/>
    <property type="evidence" value="ECO:0007669"/>
    <property type="project" value="UniProtKB-UniRule"/>
</dbReference>
<protein>
    <recommendedName>
        <fullName evidence="3">Cadherin domain-containing protein</fullName>
    </recommendedName>
</protein>
<reference evidence="4" key="1">
    <citation type="journal article" date="2023" name="Insect Mol. Biol.">
        <title>Genome sequencing provides insights into the evolution of gene families encoding plant cell wall-degrading enzymes in longhorned beetles.</title>
        <authorList>
            <person name="Shin N.R."/>
            <person name="Okamura Y."/>
            <person name="Kirsch R."/>
            <person name="Pauchet Y."/>
        </authorList>
    </citation>
    <scope>NUCLEOTIDE SEQUENCE</scope>
    <source>
        <strain evidence="4">AMC_N1</strain>
    </source>
</reference>
<evidence type="ECO:0000256" key="1">
    <source>
        <dbReference type="PROSITE-ProRule" id="PRU00043"/>
    </source>
</evidence>
<keyword evidence="5" id="KW-1185">Reference proteome</keyword>
<sequence length="342" mass="38277">MRYFFTAQCQLSDNTPPTMWLERSWNIKENETVGSKIAQVHGEDAEQEDLTYGIEPIVFYGNKGPPQRLPFRIDPDTGTVYLNESLEGRVRTAGENLHLYVTAFDGDLTAKTEVNVNILNATARFNPSKPNRPPFPIGGSSSFPNYPGLFPKPPSPPVSNFPNTQPSMGNNNPPYTSKQHFFQQKTYPETKSFGTNNNTITELKPVPVEKEVIENTITEKTEISTSTEKITTAKTIDRDDIEQTNELITSDTTSTPPEYTAAVIPVLSVGAVFLTVGIIAVVFRKKIYVGKSKDCKDDMRKDSSGAIVLREDPGLSMHEWRAPRAFSNRYEPWQNDTNHPQV</sequence>
<evidence type="ECO:0000313" key="4">
    <source>
        <dbReference type="EMBL" id="KAJ8962100.1"/>
    </source>
</evidence>
<comment type="caution">
    <text evidence="4">The sequence shown here is derived from an EMBL/GenBank/DDBJ whole genome shotgun (WGS) entry which is preliminary data.</text>
</comment>
<evidence type="ECO:0000313" key="5">
    <source>
        <dbReference type="Proteomes" id="UP001162162"/>
    </source>
</evidence>
<dbReference type="InterPro" id="IPR002126">
    <property type="entry name" value="Cadherin-like_dom"/>
</dbReference>
<accession>A0AAV8ZFW2</accession>
<dbReference type="Gene3D" id="2.60.40.60">
    <property type="entry name" value="Cadherins"/>
    <property type="match status" value="1"/>
</dbReference>
<dbReference type="AlphaFoldDB" id="A0AAV8ZFW2"/>
<keyword evidence="2" id="KW-0812">Transmembrane</keyword>
<dbReference type="EMBL" id="JAPWTK010000003">
    <property type="protein sequence ID" value="KAJ8962100.1"/>
    <property type="molecule type" value="Genomic_DNA"/>
</dbReference>
<organism evidence="4 5">
    <name type="scientific">Aromia moschata</name>
    <dbReference type="NCBI Taxonomy" id="1265417"/>
    <lineage>
        <taxon>Eukaryota</taxon>
        <taxon>Metazoa</taxon>
        <taxon>Ecdysozoa</taxon>
        <taxon>Arthropoda</taxon>
        <taxon>Hexapoda</taxon>
        <taxon>Insecta</taxon>
        <taxon>Pterygota</taxon>
        <taxon>Neoptera</taxon>
        <taxon>Endopterygota</taxon>
        <taxon>Coleoptera</taxon>
        <taxon>Polyphaga</taxon>
        <taxon>Cucujiformia</taxon>
        <taxon>Chrysomeloidea</taxon>
        <taxon>Cerambycidae</taxon>
        <taxon>Cerambycinae</taxon>
        <taxon>Callichromatini</taxon>
        <taxon>Aromia</taxon>
    </lineage>
</organism>
<keyword evidence="1" id="KW-0106">Calcium</keyword>
<feature type="domain" description="Cadherin" evidence="3">
    <location>
        <begin position="27"/>
        <end position="135"/>
    </location>
</feature>
<dbReference type="Pfam" id="PF00028">
    <property type="entry name" value="Cadherin"/>
    <property type="match status" value="1"/>
</dbReference>
<dbReference type="CDD" id="cd11304">
    <property type="entry name" value="Cadherin_repeat"/>
    <property type="match status" value="1"/>
</dbReference>
<dbReference type="GO" id="GO:0007156">
    <property type="term" value="P:homophilic cell adhesion via plasma membrane adhesion molecules"/>
    <property type="evidence" value="ECO:0007669"/>
    <property type="project" value="InterPro"/>
</dbReference>
<evidence type="ECO:0000256" key="2">
    <source>
        <dbReference type="SAM" id="Phobius"/>
    </source>
</evidence>
<name>A0AAV8ZFW2_9CUCU</name>
<dbReference type="InterPro" id="IPR015919">
    <property type="entry name" value="Cadherin-like_sf"/>
</dbReference>
<dbReference type="GO" id="GO:0016020">
    <property type="term" value="C:membrane"/>
    <property type="evidence" value="ECO:0007669"/>
    <property type="project" value="InterPro"/>
</dbReference>
<feature type="transmembrane region" description="Helical" evidence="2">
    <location>
        <begin position="259"/>
        <end position="283"/>
    </location>
</feature>
<dbReference type="Proteomes" id="UP001162162">
    <property type="component" value="Unassembled WGS sequence"/>
</dbReference>
<keyword evidence="2" id="KW-1133">Transmembrane helix</keyword>
<proteinExistence type="predicted"/>
<dbReference type="PROSITE" id="PS50268">
    <property type="entry name" value="CADHERIN_2"/>
    <property type="match status" value="1"/>
</dbReference>
<gene>
    <name evidence="4" type="ORF">NQ318_018054</name>
</gene>